<dbReference type="InterPro" id="IPR001387">
    <property type="entry name" value="Cro/C1-type_HTH"/>
</dbReference>
<dbReference type="AlphaFoldDB" id="B0MN97"/>
<dbReference type="PROSITE" id="PS50943">
    <property type="entry name" value="HTH_CROC1"/>
    <property type="match status" value="1"/>
</dbReference>
<dbReference type="CDD" id="cd00093">
    <property type="entry name" value="HTH_XRE"/>
    <property type="match status" value="1"/>
</dbReference>
<keyword evidence="2" id="KW-0238">DNA-binding</keyword>
<dbReference type="InterPro" id="IPR010982">
    <property type="entry name" value="Lambda_DNA-bd_dom_sf"/>
</dbReference>
<dbReference type="Proteomes" id="UP000005326">
    <property type="component" value="Unassembled WGS sequence"/>
</dbReference>
<evidence type="ECO:0000313" key="2">
    <source>
        <dbReference type="EMBL" id="EDS00829.1"/>
    </source>
</evidence>
<reference evidence="2" key="2">
    <citation type="submission" date="2014-06" db="EMBL/GenBank/DDBJ databases">
        <title>Draft genome sequence of Eubacterium siraeum (DSM 15702).</title>
        <authorList>
            <person name="Sudarsanam P."/>
            <person name="Ley R."/>
            <person name="Guruge J."/>
            <person name="Turnbaugh P.J."/>
            <person name="Mahowald M."/>
            <person name="Liep D."/>
            <person name="Gordon J."/>
        </authorList>
    </citation>
    <scope>NUCLEOTIDE SEQUENCE</scope>
    <source>
        <strain evidence="2">DSM 15702</strain>
    </source>
</reference>
<dbReference type="Pfam" id="PF01381">
    <property type="entry name" value="HTH_3"/>
    <property type="match status" value="1"/>
</dbReference>
<proteinExistence type="predicted"/>
<organism evidence="2 3">
    <name type="scientific">[Eubacterium] siraeum DSM 15702</name>
    <dbReference type="NCBI Taxonomy" id="428128"/>
    <lineage>
        <taxon>Bacteria</taxon>
        <taxon>Bacillati</taxon>
        <taxon>Bacillota</taxon>
        <taxon>Clostridia</taxon>
        <taxon>Eubacteriales</taxon>
        <taxon>Oscillospiraceae</taxon>
        <taxon>Oscillospiraceae incertae sedis</taxon>
    </lineage>
</organism>
<comment type="caution">
    <text evidence="2">The sequence shown here is derived from an EMBL/GenBank/DDBJ whole genome shotgun (WGS) entry which is preliminary data.</text>
</comment>
<dbReference type="SMART" id="SM00530">
    <property type="entry name" value="HTH_XRE"/>
    <property type="match status" value="1"/>
</dbReference>
<evidence type="ECO:0000313" key="3">
    <source>
        <dbReference type="Proteomes" id="UP000005326"/>
    </source>
</evidence>
<dbReference type="SUPFAM" id="SSF47413">
    <property type="entry name" value="lambda repressor-like DNA-binding domains"/>
    <property type="match status" value="1"/>
</dbReference>
<feature type="domain" description="HTH cro/C1-type" evidence="1">
    <location>
        <begin position="35"/>
        <end position="91"/>
    </location>
</feature>
<gene>
    <name evidence="2" type="ORF">EUBSIR_01313</name>
</gene>
<dbReference type="Gene3D" id="1.10.260.40">
    <property type="entry name" value="lambda repressor-like DNA-binding domains"/>
    <property type="match status" value="1"/>
</dbReference>
<dbReference type="GO" id="GO:0003677">
    <property type="term" value="F:DNA binding"/>
    <property type="evidence" value="ECO:0007669"/>
    <property type="project" value="UniProtKB-KW"/>
</dbReference>
<name>B0MN97_9FIRM</name>
<sequence length="93" mass="10486">MATNFNDYLNEQLKDECFRTEYDALEPEYALIRAIIDARKSKGITQKTLSEKTGIAQGDISKLENGNSNPSLRTLCRLAAGMDMKLKIEFVPK</sequence>
<reference evidence="2" key="1">
    <citation type="submission" date="2007-10" db="EMBL/GenBank/DDBJ databases">
        <authorList>
            <person name="Fulton L."/>
            <person name="Clifton S."/>
            <person name="Fulton B."/>
            <person name="Xu J."/>
            <person name="Minx P."/>
            <person name="Pepin K.H."/>
            <person name="Johnson M."/>
            <person name="Thiruvilangam P."/>
            <person name="Bhonagiri V."/>
            <person name="Nash W.E."/>
            <person name="Mardis E.R."/>
            <person name="Wilson R.K."/>
        </authorList>
    </citation>
    <scope>NUCLEOTIDE SEQUENCE [LARGE SCALE GENOMIC DNA]</scope>
    <source>
        <strain evidence="2">DSM 15702</strain>
    </source>
</reference>
<accession>B0MN97</accession>
<protein>
    <submittedName>
        <fullName evidence="2">DNA-binding helix-turn-helix protein</fullName>
    </submittedName>
</protein>
<dbReference type="EMBL" id="ABCA03000045">
    <property type="protein sequence ID" value="EDS00829.1"/>
    <property type="molecule type" value="Genomic_DNA"/>
</dbReference>
<evidence type="ECO:0000259" key="1">
    <source>
        <dbReference type="PROSITE" id="PS50943"/>
    </source>
</evidence>
<keyword evidence="3" id="KW-1185">Reference proteome</keyword>